<dbReference type="GO" id="GO:0000166">
    <property type="term" value="F:nucleotide binding"/>
    <property type="evidence" value="ECO:0007669"/>
    <property type="project" value="UniProtKB-KW"/>
</dbReference>
<dbReference type="PANTHER" id="PTHR11575">
    <property type="entry name" value="5'-NUCLEOTIDASE-RELATED"/>
    <property type="match status" value="1"/>
</dbReference>
<comment type="similarity">
    <text evidence="1">Belongs to the 5'-nucleotidase family.</text>
</comment>
<name>A0A5Q2TPA6_9BACI</name>
<dbReference type="SUPFAM" id="SSF56300">
    <property type="entry name" value="Metallo-dependent phosphatases"/>
    <property type="match status" value="1"/>
</dbReference>
<gene>
    <name evidence="3" type="ORF">GI584_23345</name>
</gene>
<dbReference type="EMBL" id="CP045915">
    <property type="protein sequence ID" value="QGH36809.1"/>
    <property type="molecule type" value="Genomic_DNA"/>
</dbReference>
<dbReference type="AlphaFoldDB" id="A0A5Q2TPA6"/>
<feature type="domain" description="5'-Nucleotidase C-terminal" evidence="2">
    <location>
        <begin position="311"/>
        <end position="464"/>
    </location>
</feature>
<dbReference type="GO" id="GO:0009166">
    <property type="term" value="P:nucleotide catabolic process"/>
    <property type="evidence" value="ECO:0007669"/>
    <property type="project" value="InterPro"/>
</dbReference>
<evidence type="ECO:0000259" key="2">
    <source>
        <dbReference type="Pfam" id="PF02872"/>
    </source>
</evidence>
<keyword evidence="1" id="KW-0547">Nucleotide-binding</keyword>
<dbReference type="Gene3D" id="3.90.780.10">
    <property type="entry name" value="5'-Nucleotidase, C-terminal domain"/>
    <property type="match status" value="1"/>
</dbReference>
<dbReference type="Pfam" id="PF02872">
    <property type="entry name" value="5_nucleotid_C"/>
    <property type="match status" value="1"/>
</dbReference>
<dbReference type="PANTHER" id="PTHR11575:SF24">
    <property type="entry name" value="5'-NUCLEOTIDASE"/>
    <property type="match status" value="1"/>
</dbReference>
<dbReference type="Proteomes" id="UP000339690">
    <property type="component" value="Chromosome"/>
</dbReference>
<dbReference type="InterPro" id="IPR008334">
    <property type="entry name" value="5'-Nucleotdase_C"/>
</dbReference>
<dbReference type="InterPro" id="IPR029052">
    <property type="entry name" value="Metallo-depent_PP-like"/>
</dbReference>
<dbReference type="GO" id="GO:0016787">
    <property type="term" value="F:hydrolase activity"/>
    <property type="evidence" value="ECO:0007669"/>
    <property type="project" value="UniProtKB-KW"/>
</dbReference>
<accession>A0A5Q2TPA6</accession>
<evidence type="ECO:0000313" key="3">
    <source>
        <dbReference type="EMBL" id="QGH36809.1"/>
    </source>
</evidence>
<feature type="chain" id="PRO_5039743776" description="5'-Nucleotidase C-terminal domain-containing protein" evidence="1">
    <location>
        <begin position="20"/>
        <end position="505"/>
    </location>
</feature>
<evidence type="ECO:0000256" key="1">
    <source>
        <dbReference type="RuleBase" id="RU362119"/>
    </source>
</evidence>
<reference evidence="3 4" key="1">
    <citation type="submission" date="2019-11" db="EMBL/GenBank/DDBJ databases">
        <title>Gracilibacillus salitolerans sp. nov., a moderate halophile isolated from a saline soil in northwest China.</title>
        <authorList>
            <person name="Gan L."/>
        </authorList>
    </citation>
    <scope>NUCLEOTIDE SEQUENCE [LARGE SCALE GENOMIC DNA]</scope>
    <source>
        <strain evidence="3 4">SCU50</strain>
    </source>
</reference>
<dbReference type="KEGG" id="grc:GI584_23345"/>
<evidence type="ECO:0000313" key="4">
    <source>
        <dbReference type="Proteomes" id="UP000339690"/>
    </source>
</evidence>
<dbReference type="Gene3D" id="3.60.21.10">
    <property type="match status" value="1"/>
</dbReference>
<dbReference type="RefSeq" id="WP_153792817.1">
    <property type="nucleotide sequence ID" value="NZ_CP045915.1"/>
</dbReference>
<protein>
    <recommendedName>
        <fullName evidence="2">5'-Nucleotidase C-terminal domain-containing protein</fullName>
    </recommendedName>
</protein>
<dbReference type="InterPro" id="IPR006179">
    <property type="entry name" value="5_nucleotidase/apyrase"/>
</dbReference>
<proteinExistence type="inferred from homology"/>
<sequence>MNRLLIALLFFVVTVSSFMTDVVNVEAKDNPRKATILYFNDAHEVSPVVNEYGDRGGVARLKTAIDLVREENKHTLVAFGGDLGGGTLFGGVYQGFPIVEAFNRIDIDIANFGQHDFDFGSHVTKELVQESEFPWISSNLTDAEGSPFADVSTFKIFNKRGIKIGLIGLTDNMNTTTIDGQVEQQDIIQSAKNTVAKMKETKKVDVIIALTQENLEKDKQLLSAVPEIDAVFTEEKAENQSFIYEFDSRYIFAPEGNIGSIIRLDINKKGKDIQLNPEIIEIDHTVPEDLELKSFADYYEEKLEEDLGQSIAQLETPLIYGDNHESRYQETNIGNFVADSYRSYFNADIGFMNGGGIRTSVPEGEFTLRDSYSILPFRNKVILANVTGDTIRAALENGVSNVENLGGGFLQVSGLKYSYHRNKLEGSRVDNILVNNEPLELQKDYTVAMPNYIFNGGDGFTMFSQSMLVVNETNARTDAEVLIEYAKNLEVIHETIEGRITVSDK</sequence>
<keyword evidence="4" id="KW-1185">Reference proteome</keyword>
<keyword evidence="1" id="KW-0732">Signal</keyword>
<keyword evidence="1" id="KW-0378">Hydrolase</keyword>
<dbReference type="PRINTS" id="PR01607">
    <property type="entry name" value="APYRASEFAMLY"/>
</dbReference>
<organism evidence="3 4">
    <name type="scientific">Gracilibacillus salitolerans</name>
    <dbReference type="NCBI Taxonomy" id="2663022"/>
    <lineage>
        <taxon>Bacteria</taxon>
        <taxon>Bacillati</taxon>
        <taxon>Bacillota</taxon>
        <taxon>Bacilli</taxon>
        <taxon>Bacillales</taxon>
        <taxon>Bacillaceae</taxon>
        <taxon>Gracilibacillus</taxon>
    </lineage>
</organism>
<feature type="signal peptide" evidence="1">
    <location>
        <begin position="1"/>
        <end position="19"/>
    </location>
</feature>
<dbReference type="SUPFAM" id="SSF55816">
    <property type="entry name" value="5'-nucleotidase (syn. UDP-sugar hydrolase), C-terminal domain"/>
    <property type="match status" value="1"/>
</dbReference>
<dbReference type="InterPro" id="IPR036907">
    <property type="entry name" value="5'-Nucleotdase_C_sf"/>
</dbReference>